<feature type="region of interest" description="Disordered" evidence="1">
    <location>
        <begin position="170"/>
        <end position="194"/>
    </location>
</feature>
<evidence type="ECO:0000313" key="4">
    <source>
        <dbReference type="Proteomes" id="UP000646827"/>
    </source>
</evidence>
<dbReference type="AlphaFoldDB" id="A0A8H7S0A0"/>
<evidence type="ECO:0000313" key="3">
    <source>
        <dbReference type="EMBL" id="KAG2220391.1"/>
    </source>
</evidence>
<keyword evidence="2" id="KW-0812">Transmembrane</keyword>
<organism evidence="3 4">
    <name type="scientific">Circinella minor</name>
    <dbReference type="NCBI Taxonomy" id="1195481"/>
    <lineage>
        <taxon>Eukaryota</taxon>
        <taxon>Fungi</taxon>
        <taxon>Fungi incertae sedis</taxon>
        <taxon>Mucoromycota</taxon>
        <taxon>Mucoromycotina</taxon>
        <taxon>Mucoromycetes</taxon>
        <taxon>Mucorales</taxon>
        <taxon>Lichtheimiaceae</taxon>
        <taxon>Circinella</taxon>
    </lineage>
</organism>
<accession>A0A8H7S0A0</accession>
<keyword evidence="2" id="KW-1133">Transmembrane helix</keyword>
<feature type="non-terminal residue" evidence="3">
    <location>
        <position position="1"/>
    </location>
</feature>
<dbReference type="Proteomes" id="UP000646827">
    <property type="component" value="Unassembled WGS sequence"/>
</dbReference>
<sequence>MNFNISHVTTNPIILCSTVLAGVGWLLTFIAACITHLHGASWWIIVYELGLMMIIYLVLKKSMFIEYQLLLLILLAISIAMLTQLIEMFINRTDQGSHAGAAGGCILVIMQYLWVFIFGSSEQSAIICSIYGMQHSTPLATQTHFSNVGSLRSIGTASSYRAQRIQRQQQKQQKQFSEKQQMQQRELSLRSSKN</sequence>
<evidence type="ECO:0008006" key="5">
    <source>
        <dbReference type="Google" id="ProtNLM"/>
    </source>
</evidence>
<feature type="transmembrane region" description="Helical" evidence="2">
    <location>
        <begin position="12"/>
        <end position="34"/>
    </location>
</feature>
<comment type="caution">
    <text evidence="3">The sequence shown here is derived from an EMBL/GenBank/DDBJ whole genome shotgun (WGS) entry which is preliminary data.</text>
</comment>
<keyword evidence="4" id="KW-1185">Reference proteome</keyword>
<dbReference type="OrthoDB" id="5983572at2759"/>
<keyword evidence="2" id="KW-0472">Membrane</keyword>
<feature type="compositionally biased region" description="Low complexity" evidence="1">
    <location>
        <begin position="170"/>
        <end position="185"/>
    </location>
</feature>
<evidence type="ECO:0000256" key="1">
    <source>
        <dbReference type="SAM" id="MobiDB-lite"/>
    </source>
</evidence>
<name>A0A8H7S0A0_9FUNG</name>
<feature type="transmembrane region" description="Helical" evidence="2">
    <location>
        <begin position="96"/>
        <end position="117"/>
    </location>
</feature>
<feature type="transmembrane region" description="Helical" evidence="2">
    <location>
        <begin position="40"/>
        <end position="59"/>
    </location>
</feature>
<feature type="transmembrane region" description="Helical" evidence="2">
    <location>
        <begin position="71"/>
        <end position="90"/>
    </location>
</feature>
<dbReference type="EMBL" id="JAEPRB010000142">
    <property type="protein sequence ID" value="KAG2220391.1"/>
    <property type="molecule type" value="Genomic_DNA"/>
</dbReference>
<proteinExistence type="predicted"/>
<evidence type="ECO:0000256" key="2">
    <source>
        <dbReference type="SAM" id="Phobius"/>
    </source>
</evidence>
<reference evidence="3 4" key="1">
    <citation type="submission" date="2020-12" db="EMBL/GenBank/DDBJ databases">
        <title>Metabolic potential, ecology and presence of endohyphal bacteria is reflected in genomic diversity of Mucoromycotina.</title>
        <authorList>
            <person name="Muszewska A."/>
            <person name="Okrasinska A."/>
            <person name="Steczkiewicz K."/>
            <person name="Drgas O."/>
            <person name="Orlowska M."/>
            <person name="Perlinska-Lenart U."/>
            <person name="Aleksandrzak-Piekarczyk T."/>
            <person name="Szatraj K."/>
            <person name="Zielenkiewicz U."/>
            <person name="Pilsyk S."/>
            <person name="Malc E."/>
            <person name="Mieczkowski P."/>
            <person name="Kruszewska J.S."/>
            <person name="Biernat P."/>
            <person name="Pawlowska J."/>
        </authorList>
    </citation>
    <scope>NUCLEOTIDE SEQUENCE [LARGE SCALE GENOMIC DNA]</scope>
    <source>
        <strain evidence="3 4">CBS 142.35</strain>
    </source>
</reference>
<gene>
    <name evidence="3" type="ORF">INT45_006562</name>
</gene>
<protein>
    <recommendedName>
        <fullName evidence="5">Transmembrane protein</fullName>
    </recommendedName>
</protein>